<evidence type="ECO:0000313" key="3">
    <source>
        <dbReference type="Proteomes" id="UP001500368"/>
    </source>
</evidence>
<evidence type="ECO:0000313" key="2">
    <source>
        <dbReference type="EMBL" id="GAA4915999.1"/>
    </source>
</evidence>
<feature type="compositionally biased region" description="Polar residues" evidence="1">
    <location>
        <begin position="13"/>
        <end position="22"/>
    </location>
</feature>
<dbReference type="PANTHER" id="PTHR35861:SF1">
    <property type="entry name" value="PHAGE TAIL SHEATH PROTEIN"/>
    <property type="match status" value="1"/>
</dbReference>
<gene>
    <name evidence="2" type="ORF">GCM10025790_08840</name>
</gene>
<proteinExistence type="predicted"/>
<dbReference type="InterPro" id="IPR052042">
    <property type="entry name" value="Tail_sheath_structural"/>
</dbReference>
<organism evidence="2 3">
    <name type="scientific">Nesterenkonia rhizosphaerae</name>
    <dbReference type="NCBI Taxonomy" id="1348272"/>
    <lineage>
        <taxon>Bacteria</taxon>
        <taxon>Bacillati</taxon>
        <taxon>Actinomycetota</taxon>
        <taxon>Actinomycetes</taxon>
        <taxon>Micrococcales</taxon>
        <taxon>Micrococcaceae</taxon>
        <taxon>Nesterenkonia</taxon>
    </lineage>
</organism>
<feature type="region of interest" description="Disordered" evidence="1">
    <location>
        <begin position="1"/>
        <end position="23"/>
    </location>
</feature>
<evidence type="ECO:0000256" key="1">
    <source>
        <dbReference type="SAM" id="MobiDB-lite"/>
    </source>
</evidence>
<accession>A0ABP9FUG5</accession>
<protein>
    <recommendedName>
        <fullName evidence="4">Tail sheath protein subtilisin-like domain-containing protein</fullName>
    </recommendedName>
</protein>
<name>A0ABP9FUG5_9MICC</name>
<reference evidence="3" key="1">
    <citation type="journal article" date="2019" name="Int. J. Syst. Evol. Microbiol.">
        <title>The Global Catalogue of Microorganisms (GCM) 10K type strain sequencing project: providing services to taxonomists for standard genome sequencing and annotation.</title>
        <authorList>
            <consortium name="The Broad Institute Genomics Platform"/>
            <consortium name="The Broad Institute Genome Sequencing Center for Infectious Disease"/>
            <person name="Wu L."/>
            <person name="Ma J."/>
        </authorList>
    </citation>
    <scope>NUCLEOTIDE SEQUENCE [LARGE SCALE GENOMIC DNA]</scope>
    <source>
        <strain evidence="3">JCM 19129</strain>
    </source>
</reference>
<comment type="caution">
    <text evidence="2">The sequence shown here is derived from an EMBL/GenBank/DDBJ whole genome shotgun (WGS) entry which is preliminary data.</text>
</comment>
<evidence type="ECO:0008006" key="4">
    <source>
        <dbReference type="Google" id="ProtNLM"/>
    </source>
</evidence>
<dbReference type="PANTHER" id="PTHR35861">
    <property type="match status" value="1"/>
</dbReference>
<sequence>MVAEHIGVRVDTSARSGPTNTGAPAGVLHVAGITQRGPVTEAVSVRNLGEYAQAFGERTSYASALFDTARTFFEEEGSELIVSRVVGEGSQAASADIQFTTEGSEEEPGETISMARFEATQPGAFANQWRVEITQPENADGALVHVYDRDELIAVFRDVVNVPDLVDKARSTSVVRVLDTGGANAEQSLPLGEFEFYGGDDDRANVTTERIIQALDEAKGQGQGGMVAVPGYTANLIGQELLDYAARSNKIAALAGHRDASIPEIIQLASTFSTSQEYGGLFYPHIVIPDGSSTRTISPEGYVAAARARAFRDTGIWQRAAGDASRARWIIGTHTPVSTEANLRLSAGRVNGIVTTGNRVRLYNWRSLTVQEEFKDLSSRDFLNNLSVQVSEALEPLLFETIDGRGYLLSRVEGAVEAILAPIARAGGVYARVVDGEEEDPGYSVAVNAANNPASLSAENSVRVDIGVRLSPTAADIHVEIVKVPLTESF</sequence>
<dbReference type="RefSeq" id="WP_345476866.1">
    <property type="nucleotide sequence ID" value="NZ_BAABLW010000005.1"/>
</dbReference>
<dbReference type="Gene3D" id="3.40.50.11780">
    <property type="match status" value="2"/>
</dbReference>
<dbReference type="EMBL" id="BAABLW010000005">
    <property type="protein sequence ID" value="GAA4915999.1"/>
    <property type="molecule type" value="Genomic_DNA"/>
</dbReference>
<keyword evidence="3" id="KW-1185">Reference proteome</keyword>
<dbReference type="Proteomes" id="UP001500368">
    <property type="component" value="Unassembled WGS sequence"/>
</dbReference>